<evidence type="ECO:0000313" key="10">
    <source>
        <dbReference type="Proteomes" id="UP000038830"/>
    </source>
</evidence>
<dbReference type="InterPro" id="IPR050315">
    <property type="entry name" value="FAD-oxidoreductase_2"/>
</dbReference>
<keyword evidence="3 6" id="KW-0274">FAD</keyword>
<evidence type="ECO:0000256" key="3">
    <source>
        <dbReference type="ARBA" id="ARBA00022827"/>
    </source>
</evidence>
<dbReference type="GO" id="GO:0016156">
    <property type="term" value="F:fumarate reductase (NADH) activity"/>
    <property type="evidence" value="ECO:0007669"/>
    <property type="project" value="UniProtKB-EC"/>
</dbReference>
<dbReference type="EC" id="1.3.1.6" evidence="6"/>
<evidence type="ECO:0000256" key="5">
    <source>
        <dbReference type="ARBA" id="ARBA00050832"/>
    </source>
</evidence>
<gene>
    <name evidence="9" type="ORF">BN1211_2149</name>
</gene>
<dbReference type="SUPFAM" id="SSF56425">
    <property type="entry name" value="Succinate dehydrogenase/fumarate reductase flavoprotein, catalytic domain"/>
    <property type="match status" value="1"/>
</dbReference>
<accession>A0A0H5C2T5</accession>
<keyword evidence="2 6" id="KW-0285">Flavoprotein</keyword>
<dbReference type="PANTHER" id="PTHR43400:SF7">
    <property type="entry name" value="FAD-DEPENDENT OXIDOREDUCTASE 2 FAD BINDING DOMAIN-CONTAINING PROTEIN"/>
    <property type="match status" value="1"/>
</dbReference>
<dbReference type="EMBL" id="CDQK01000002">
    <property type="protein sequence ID" value="CEP21927.1"/>
    <property type="molecule type" value="Genomic_DNA"/>
</dbReference>
<name>A0A0H5C2T5_CYBJN</name>
<comment type="function">
    <text evidence="6">Irreversibly catalyzes the reduction of fumarate to succinate.</text>
</comment>
<dbReference type="Gene3D" id="3.50.50.60">
    <property type="entry name" value="FAD/NAD(P)-binding domain"/>
    <property type="match status" value="1"/>
</dbReference>
<dbReference type="Pfam" id="PF00890">
    <property type="entry name" value="FAD_binding_2"/>
    <property type="match status" value="1"/>
</dbReference>
<evidence type="ECO:0000256" key="2">
    <source>
        <dbReference type="ARBA" id="ARBA00022630"/>
    </source>
</evidence>
<dbReference type="NCBIfam" id="TIGR01813">
    <property type="entry name" value="flavo_cyto_c"/>
    <property type="match status" value="1"/>
</dbReference>
<dbReference type="InterPro" id="IPR027477">
    <property type="entry name" value="Succ_DH/fumarate_Rdtase_cat_sf"/>
</dbReference>
<organism evidence="9 10">
    <name type="scientific">Cyberlindnera jadinii (strain ATCC 18201 / CBS 1600 / BCRC 20928 / JCM 3617 / NBRC 0987 / NRRL Y-1542)</name>
    <name type="common">Torula yeast</name>
    <name type="synonym">Candida utilis</name>
    <dbReference type="NCBI Taxonomy" id="983966"/>
    <lineage>
        <taxon>Eukaryota</taxon>
        <taxon>Fungi</taxon>
        <taxon>Dikarya</taxon>
        <taxon>Ascomycota</taxon>
        <taxon>Saccharomycotina</taxon>
        <taxon>Saccharomycetes</taxon>
        <taxon>Phaffomycetales</taxon>
        <taxon>Phaffomycetaceae</taxon>
        <taxon>Cyberlindnera</taxon>
    </lineage>
</organism>
<dbReference type="PANTHER" id="PTHR43400">
    <property type="entry name" value="FUMARATE REDUCTASE"/>
    <property type="match status" value="1"/>
</dbReference>
<evidence type="ECO:0000259" key="8">
    <source>
        <dbReference type="Pfam" id="PF00890"/>
    </source>
</evidence>
<evidence type="ECO:0000313" key="9">
    <source>
        <dbReference type="EMBL" id="CEP21927.1"/>
    </source>
</evidence>
<sequence length="472" mass="51723">MSINHHFSKLTIEDPSEESTDMRPPVVVVGSGLAGLSSAYTLLLRNVPVVLLEKGEKFGGNSMKASSGINGMHTETQKLKGIEDSFEVFYNDTINSAKHIGDKDLQRVLVNDSTKAIDWLKTSIGVPLNVVNRLGGHSQTRTHRSEGVPPGFEIISKLLAKVKEQPGVELHNGAKLTGLDIVDNKVKGVKYLNVTSGEESTIKTSNVVIATGGFGYSKELLSKYTPHYVDFPTTNDKNTQGEGQVILENAGGELIDMEYVQIHPTGFIKKDDPQSNWKFLAAESLRGIGGILLNAKFDRFVNELDTRDAVSKAILAQEGKKAYLVLSDDMYKDFKFQIDFYKKMNLIEETTLSEKFGDDSAKVIELLREYSNGSEDQFGRKFKQHVFPDVSPDTTLYIGEVTPVVHFTMGGVKIDINGEVLNKDGVPIEGLYAAGEVSGGVHGKNRLGGNSLLECVVFGTRAGEQIAEKYKL</sequence>
<feature type="region of interest" description="Disordered" evidence="7">
    <location>
        <begin position="1"/>
        <end position="23"/>
    </location>
</feature>
<evidence type="ECO:0000256" key="7">
    <source>
        <dbReference type="SAM" id="MobiDB-lite"/>
    </source>
</evidence>
<proteinExistence type="inferred from homology"/>
<evidence type="ECO:0000256" key="1">
    <source>
        <dbReference type="ARBA" id="ARBA00008040"/>
    </source>
</evidence>
<dbReference type="SUPFAM" id="SSF51905">
    <property type="entry name" value="FAD/NAD(P)-binding domain"/>
    <property type="match status" value="1"/>
</dbReference>
<evidence type="ECO:0000256" key="6">
    <source>
        <dbReference type="RuleBase" id="RU366062"/>
    </source>
</evidence>
<comment type="cofactor">
    <cofactor evidence="6">
        <name>FAD</name>
        <dbReference type="ChEBI" id="CHEBI:57692"/>
    </cofactor>
    <text evidence="6">Binds 1 FAD per monomer.</text>
</comment>
<dbReference type="Proteomes" id="UP000038830">
    <property type="component" value="Unassembled WGS sequence"/>
</dbReference>
<feature type="domain" description="FAD-dependent oxidoreductase 2 FAD-binding" evidence="8">
    <location>
        <begin position="26"/>
        <end position="452"/>
    </location>
</feature>
<dbReference type="AlphaFoldDB" id="A0A0H5C2T5"/>
<dbReference type="GO" id="GO:0010181">
    <property type="term" value="F:FMN binding"/>
    <property type="evidence" value="ECO:0007669"/>
    <property type="project" value="InterPro"/>
</dbReference>
<comment type="catalytic activity">
    <reaction evidence="5 6">
        <text>succinate + NAD(+) = fumarate + NADH + H(+)</text>
        <dbReference type="Rhea" id="RHEA:18281"/>
        <dbReference type="ChEBI" id="CHEBI:15378"/>
        <dbReference type="ChEBI" id="CHEBI:29806"/>
        <dbReference type="ChEBI" id="CHEBI:30031"/>
        <dbReference type="ChEBI" id="CHEBI:57540"/>
        <dbReference type="ChEBI" id="CHEBI:57945"/>
        <dbReference type="EC" id="1.3.1.6"/>
    </reaction>
</comment>
<dbReference type="InterPro" id="IPR003953">
    <property type="entry name" value="FAD-dep_OxRdtase_2_FAD-bd"/>
</dbReference>
<comment type="similarity">
    <text evidence="1 6">Belongs to the FAD-dependent oxidoreductase 2 family. FRD/SDH subfamily.</text>
</comment>
<dbReference type="FunFam" id="3.90.700.10:FF:000007">
    <property type="entry name" value="NADH-dependent fumarate reductase"/>
    <property type="match status" value="1"/>
</dbReference>
<evidence type="ECO:0000256" key="4">
    <source>
        <dbReference type="ARBA" id="ARBA00023002"/>
    </source>
</evidence>
<dbReference type="InterPro" id="IPR036188">
    <property type="entry name" value="FAD/NAD-bd_sf"/>
</dbReference>
<protein>
    <recommendedName>
        <fullName evidence="6">Fumarate reductase</fullName>
        <ecNumber evidence="6">1.3.1.6</ecNumber>
    </recommendedName>
</protein>
<reference evidence="10" key="1">
    <citation type="journal article" date="2015" name="J. Biotechnol.">
        <title>The structure of the Cyberlindnera jadinii genome and its relation to Candida utilis analyzed by the occurrence of single nucleotide polymorphisms.</title>
        <authorList>
            <person name="Rupp O."/>
            <person name="Brinkrolf K."/>
            <person name="Buerth C."/>
            <person name="Kunigo M."/>
            <person name="Schneider J."/>
            <person name="Jaenicke S."/>
            <person name="Goesmann A."/>
            <person name="Puehler A."/>
            <person name="Jaeger K.-E."/>
            <person name="Ernst J.F."/>
        </authorList>
    </citation>
    <scope>NUCLEOTIDE SEQUENCE [LARGE SCALE GENOMIC DNA]</scope>
    <source>
        <strain evidence="10">ATCC 18201 / CBS 1600 / BCRC 20928 / JCM 3617 / NBRC 0987 / NRRL Y-1542</strain>
    </source>
</reference>
<dbReference type="Gene3D" id="3.90.700.10">
    <property type="entry name" value="Succinate dehydrogenase/fumarate reductase flavoprotein, catalytic domain"/>
    <property type="match status" value="1"/>
</dbReference>
<dbReference type="InterPro" id="IPR010960">
    <property type="entry name" value="Flavocytochrome_c"/>
</dbReference>
<keyword evidence="4 6" id="KW-0560">Oxidoreductase</keyword>